<organism evidence="2 3">
    <name type="scientific">Achlya hypogyna</name>
    <name type="common">Oomycete</name>
    <name type="synonym">Protoachlya hypogyna</name>
    <dbReference type="NCBI Taxonomy" id="1202772"/>
    <lineage>
        <taxon>Eukaryota</taxon>
        <taxon>Sar</taxon>
        <taxon>Stramenopiles</taxon>
        <taxon>Oomycota</taxon>
        <taxon>Saprolegniomycetes</taxon>
        <taxon>Saprolegniales</taxon>
        <taxon>Achlyaceae</taxon>
        <taxon>Achlya</taxon>
    </lineage>
</organism>
<dbReference type="Proteomes" id="UP000243579">
    <property type="component" value="Unassembled WGS sequence"/>
</dbReference>
<dbReference type="AlphaFoldDB" id="A0A1V9Z3A2"/>
<feature type="non-terminal residue" evidence="2">
    <location>
        <position position="718"/>
    </location>
</feature>
<evidence type="ECO:0000313" key="2">
    <source>
        <dbReference type="EMBL" id="OQR92488.1"/>
    </source>
</evidence>
<dbReference type="EMBL" id="JNBR01000457">
    <property type="protein sequence ID" value="OQR92488.1"/>
    <property type="molecule type" value="Genomic_DNA"/>
</dbReference>
<keyword evidence="3" id="KW-1185">Reference proteome</keyword>
<protein>
    <recommendedName>
        <fullName evidence="4">Transmembrane protein</fullName>
    </recommendedName>
</protein>
<feature type="transmembrane region" description="Helical" evidence="1">
    <location>
        <begin position="692"/>
        <end position="712"/>
    </location>
</feature>
<feature type="transmembrane region" description="Helical" evidence="1">
    <location>
        <begin position="661"/>
        <end position="685"/>
    </location>
</feature>
<keyword evidence="1" id="KW-0812">Transmembrane</keyword>
<dbReference type="OrthoDB" id="78936at2759"/>
<evidence type="ECO:0000256" key="1">
    <source>
        <dbReference type="SAM" id="Phobius"/>
    </source>
</evidence>
<comment type="caution">
    <text evidence="2">The sequence shown here is derived from an EMBL/GenBank/DDBJ whole genome shotgun (WGS) entry which is preliminary data.</text>
</comment>
<name>A0A1V9Z3A2_ACHHY</name>
<evidence type="ECO:0008006" key="4">
    <source>
        <dbReference type="Google" id="ProtNLM"/>
    </source>
</evidence>
<accession>A0A1V9Z3A2</accession>
<evidence type="ECO:0000313" key="3">
    <source>
        <dbReference type="Proteomes" id="UP000243579"/>
    </source>
</evidence>
<keyword evidence="1" id="KW-1133">Transmembrane helix</keyword>
<sequence length="718" mass="77145">MGYLSPKVACLLGLVYLAASVGGSVWFVVLIAPYMSNDLYWPDFALTGAHSYLLDVYRLHLLTAETGSFDLFAESEAIAKDYNTPTTTREMQAAYARSVLYQQTSMRESIITLRNTPSSLAAQLYTQYCWVDLDKRWELAHTALRQKRCQTNHTTNAAVYIEPVLRNIDWDDFVDAYGSPFALYISDAVVATPGGDVWLASVQGAMLSVDAEVAYWTTKGAASFTLQWSNMFQVGAFETISIQNALGQQQQLTTSSIAFVNKGTSWTTMVANCGLFNDLYAAAILNASLVRAAPNFMGDNTIEPLANAYPYTPCSYIVHNLLGPFISIDVWYIMPPASVIALVTAMQKILVSALQDDPQVRDLYRQLSAITLDPVPTTWHGAELTYFGGSPMCVFGAGATFVQRQISFDDSCSTQVPSSVLLTVSAQVFASSASALIDAAAGSIPIVCGHCSTSLAPLCTTVLAATDRFAAALAPKTAALLPLATRAHDSVKALGVEMIQFVLSNGSTELVLHQPLLGGNWTYFGSAMLFEWVYAYREVVAFEGDAASFVLMSERLESMPAVPSASETPASTCRYLWYVAVATSGVIACVAAITAAFVIAGGCTVDGAKLLWFPRVAGPVWVGRPLLLVRAATALIVLSSPPIEFRSDGGIGRFVFAPRSVVTTVILTGEAAWLTYVISDLLLVLTPSVAPVAAPMSSGVVWLVSFLLELVAPVQPSV</sequence>
<feature type="transmembrane region" description="Helical" evidence="1">
    <location>
        <begin position="575"/>
        <end position="600"/>
    </location>
</feature>
<proteinExistence type="predicted"/>
<reference evidence="2 3" key="1">
    <citation type="journal article" date="2014" name="Genome Biol. Evol.">
        <title>The secreted proteins of Achlya hypogyna and Thraustotheca clavata identify the ancestral oomycete secretome and reveal gene acquisitions by horizontal gene transfer.</title>
        <authorList>
            <person name="Misner I."/>
            <person name="Blouin N."/>
            <person name="Leonard G."/>
            <person name="Richards T.A."/>
            <person name="Lane C.E."/>
        </authorList>
    </citation>
    <scope>NUCLEOTIDE SEQUENCE [LARGE SCALE GENOMIC DNA]</scope>
    <source>
        <strain evidence="2 3">ATCC 48635</strain>
    </source>
</reference>
<gene>
    <name evidence="2" type="ORF">ACHHYP_03667</name>
</gene>
<keyword evidence="1" id="KW-0472">Membrane</keyword>